<evidence type="ECO:0000256" key="4">
    <source>
        <dbReference type="SAM" id="MobiDB-lite"/>
    </source>
</evidence>
<dbReference type="GO" id="GO:0060294">
    <property type="term" value="P:cilium movement involved in cell motility"/>
    <property type="evidence" value="ECO:0007669"/>
    <property type="project" value="TreeGrafter"/>
</dbReference>
<keyword evidence="2" id="KW-0853">WD repeat</keyword>
<keyword evidence="3" id="KW-0677">Repeat</keyword>
<dbReference type="GO" id="GO:0045504">
    <property type="term" value="F:dynein heavy chain binding"/>
    <property type="evidence" value="ECO:0007669"/>
    <property type="project" value="TreeGrafter"/>
</dbReference>
<keyword evidence="6" id="KW-1185">Reference proteome</keyword>
<dbReference type="PANTHER" id="PTHR12442:SF5">
    <property type="entry name" value="DYNEIN AXONEMAL INTERMEDIATE CHAIN 3"/>
    <property type="match status" value="1"/>
</dbReference>
<feature type="non-terminal residue" evidence="5">
    <location>
        <position position="138"/>
    </location>
</feature>
<dbReference type="InterPro" id="IPR050687">
    <property type="entry name" value="Dynein_IC"/>
</dbReference>
<accession>A0A7J6UBS7</accession>
<protein>
    <submittedName>
        <fullName evidence="5">WD repeat domain 63</fullName>
    </submittedName>
</protein>
<evidence type="ECO:0000256" key="2">
    <source>
        <dbReference type="ARBA" id="ARBA00022574"/>
    </source>
</evidence>
<feature type="compositionally biased region" description="Basic residues" evidence="4">
    <location>
        <begin position="97"/>
        <end position="106"/>
    </location>
</feature>
<sequence>ESIHWVPGEPDVIAASYLENLTYGQRLDTMGKPRPSCVLLWSFHDPLAPHAALLSPNEVVTFSFCPTDRRFVVGALITGQMVLWRVTDQELGLSAAKRGKVARKKRDKDSSKEEGGKSEKKKKSTGTKTRSVLQIKHK</sequence>
<feature type="compositionally biased region" description="Basic and acidic residues" evidence="4">
    <location>
        <begin position="107"/>
        <end position="118"/>
    </location>
</feature>
<dbReference type="GO" id="GO:0036159">
    <property type="term" value="P:inner dynein arm assembly"/>
    <property type="evidence" value="ECO:0007669"/>
    <property type="project" value="TreeGrafter"/>
</dbReference>
<gene>
    <name evidence="5" type="primary">WDR63_2</name>
    <name evidence="5" type="ORF">FOZ63_019718</name>
</gene>
<proteinExistence type="predicted"/>
<evidence type="ECO:0000256" key="3">
    <source>
        <dbReference type="ARBA" id="ARBA00022737"/>
    </source>
</evidence>
<dbReference type="Proteomes" id="UP000553632">
    <property type="component" value="Unassembled WGS sequence"/>
</dbReference>
<comment type="caution">
    <text evidence="5">The sequence shown here is derived from an EMBL/GenBank/DDBJ whole genome shotgun (WGS) entry which is preliminary data.</text>
</comment>
<keyword evidence="1" id="KW-0963">Cytoplasm</keyword>
<feature type="non-terminal residue" evidence="5">
    <location>
        <position position="1"/>
    </location>
</feature>
<evidence type="ECO:0000313" key="6">
    <source>
        <dbReference type="Proteomes" id="UP000553632"/>
    </source>
</evidence>
<reference evidence="5 6" key="1">
    <citation type="submission" date="2020-04" db="EMBL/GenBank/DDBJ databases">
        <title>Perkinsus olseni comparative genomics.</title>
        <authorList>
            <person name="Bogema D.R."/>
        </authorList>
    </citation>
    <scope>NUCLEOTIDE SEQUENCE [LARGE SCALE GENOMIC DNA]</scope>
    <source>
        <strain evidence="5 6">ATCC PRA-207</strain>
    </source>
</reference>
<feature type="region of interest" description="Disordered" evidence="4">
    <location>
        <begin position="95"/>
        <end position="138"/>
    </location>
</feature>
<dbReference type="AlphaFoldDB" id="A0A7J6UBS7"/>
<dbReference type="GO" id="GO:0045503">
    <property type="term" value="F:dynein light chain binding"/>
    <property type="evidence" value="ECO:0007669"/>
    <property type="project" value="TreeGrafter"/>
</dbReference>
<evidence type="ECO:0000313" key="5">
    <source>
        <dbReference type="EMBL" id="KAF4754652.1"/>
    </source>
</evidence>
<dbReference type="EMBL" id="JABANO010004766">
    <property type="protein sequence ID" value="KAF4754652.1"/>
    <property type="molecule type" value="Genomic_DNA"/>
</dbReference>
<dbReference type="GO" id="GO:0036156">
    <property type="term" value="C:inner dynein arm"/>
    <property type="evidence" value="ECO:0007669"/>
    <property type="project" value="TreeGrafter"/>
</dbReference>
<name>A0A7J6UBS7_PEROL</name>
<organism evidence="5 6">
    <name type="scientific">Perkinsus olseni</name>
    <name type="common">Perkinsus atlanticus</name>
    <dbReference type="NCBI Taxonomy" id="32597"/>
    <lineage>
        <taxon>Eukaryota</taxon>
        <taxon>Sar</taxon>
        <taxon>Alveolata</taxon>
        <taxon>Perkinsozoa</taxon>
        <taxon>Perkinsea</taxon>
        <taxon>Perkinsida</taxon>
        <taxon>Perkinsidae</taxon>
        <taxon>Perkinsus</taxon>
    </lineage>
</organism>
<dbReference type="PANTHER" id="PTHR12442">
    <property type="entry name" value="DYNEIN INTERMEDIATE CHAIN"/>
    <property type="match status" value="1"/>
</dbReference>
<evidence type="ECO:0000256" key="1">
    <source>
        <dbReference type="ARBA" id="ARBA00022490"/>
    </source>
</evidence>